<evidence type="ECO:0000256" key="1">
    <source>
        <dbReference type="ARBA" id="ARBA00003729"/>
    </source>
</evidence>
<protein>
    <recommendedName>
        <fullName evidence="15">C2H2-type domain-containing protein</fullName>
    </recommendedName>
</protein>
<sequence length="1067" mass="117748">MSELFMECEEEELEPWQRRIPEINLVDDDDDDDDEPIFVGEIRSKVTPNTRRSPAPVAKAASQRQMVPVATRSVMPVSPVMRAGATTMTTSPQRPPPTAASAPPVSPCGSSGPIVPQLTVRATAQSVPKSLLIPVASQAGPLPTVAQTISHVPVTHTLSAQSPQPIIINNQGYIVTSPQIANNSAFIASLGNQYPPGTSFTVLPAGQQLLPQVAPAKALPGVVHRPQVQLIQNNIVTLANVQSPAQSKQPAAQFSPTKLQLPIHVVPSAMQSKLVTPPTPLNSGVPCKQPSPLLQVMSNTGIGMSAVKRDSPPDMTSNATKRTKLDLGVANVSDCAQNGTPFRKKCPRCNIQFNLPDPMRNHMRYCCSHLIDSVFPTTSKLGKPAPPARLMDTERGKLIMLVTEFYYGRHEGDKAVQKDQKANITFKCNSCLKVLKNNIRFMNHMKHHLELEKQSNESWDSHTTCQHCFRQYSTPFQLQCHIESAHSPYESTTNCKICELAFETEQVLLEHMKDNHKPGEMPYVCQVCNYRSSFFSEVESHFRSVHENTKDLLCPFCLKVLRSGHIYMQHYMKHQKKGIHRCGKCRLNFLTYKEKTEHKTHFHRTFKKPKTLEGLPPGTKVTIRASLLGGSPTSAGTPSRSIVSIIPSSPTSKQPSKSHSGTAKSKSSSQNSSPGKARPFQSKKQERLNSKLQEKNNEALKNVRNHLGQQICVECYTKVTDFYSHYPMVLNCGACKYRTCCKKSFENHMIRFHSAVSRDRLRKMRKPRGSLRSITLVCLNCDFLADASGTNLMSKHLIDRPHHNCQVIIEKGISNEEKPKTGPRFETSAGDASDFTRVETDILSGDSDPSDANGKDKEDLPLDSGMKLYDESQAEPSEVKDSKAASKPESERAEVPEESQAHANDGGIPENEEKQRHKTSAKLPDPVERDTSPGEPSGTSSSEKEKEEPPSPEAKPLSRPTDHEMGQDKEEEEGSSPKDDVPFQDFLRKSHNGESVSSDVSEQGSVRLEPLTPSKVLEPLTPSKVLEHEATEILQKEPESNAGAPSDSTDDTDNSRPSTPNQSKDTT</sequence>
<evidence type="ECO:0000313" key="16">
    <source>
        <dbReference type="EMBL" id="KAJ8272387.1"/>
    </source>
</evidence>
<keyword evidence="11" id="KW-0804">Transcription</keyword>
<comment type="caution">
    <text evidence="16">The sequence shown here is derived from an EMBL/GenBank/DDBJ whole genome shotgun (WGS) entry which is preliminary data.</text>
</comment>
<feature type="region of interest" description="Disordered" evidence="14">
    <location>
        <begin position="627"/>
        <end position="687"/>
    </location>
</feature>
<dbReference type="Proteomes" id="UP001152803">
    <property type="component" value="Unassembled WGS sequence"/>
</dbReference>
<dbReference type="GO" id="GO:0005634">
    <property type="term" value="C:nucleus"/>
    <property type="evidence" value="ECO:0007669"/>
    <property type="project" value="UniProtKB-SubCell"/>
</dbReference>
<dbReference type="Pfam" id="PF25429">
    <property type="entry name" value="zf-POGZ"/>
    <property type="match status" value="1"/>
</dbReference>
<evidence type="ECO:0000256" key="8">
    <source>
        <dbReference type="ARBA" id="ARBA00022843"/>
    </source>
</evidence>
<evidence type="ECO:0000256" key="5">
    <source>
        <dbReference type="ARBA" id="ARBA00022737"/>
    </source>
</evidence>
<dbReference type="AlphaFoldDB" id="A0A9Q1DK13"/>
<evidence type="ECO:0000256" key="7">
    <source>
        <dbReference type="ARBA" id="ARBA00022833"/>
    </source>
</evidence>
<dbReference type="PROSITE" id="PS00028">
    <property type="entry name" value="ZINC_FINGER_C2H2_1"/>
    <property type="match status" value="4"/>
</dbReference>
<keyword evidence="7" id="KW-0862">Zinc</keyword>
<dbReference type="PANTHER" id="PTHR24388:SF34">
    <property type="entry name" value="ZINC FINGER PROTEIN 280D"/>
    <property type="match status" value="1"/>
</dbReference>
<evidence type="ECO:0000256" key="6">
    <source>
        <dbReference type="ARBA" id="ARBA00022771"/>
    </source>
</evidence>
<proteinExistence type="predicted"/>
<feature type="region of interest" description="Disordered" evidence="14">
    <location>
        <begin position="811"/>
        <end position="1067"/>
    </location>
</feature>
<dbReference type="GO" id="GO:0000981">
    <property type="term" value="F:DNA-binding transcription factor activity, RNA polymerase II-specific"/>
    <property type="evidence" value="ECO:0007669"/>
    <property type="project" value="TreeGrafter"/>
</dbReference>
<evidence type="ECO:0000313" key="17">
    <source>
        <dbReference type="Proteomes" id="UP001152803"/>
    </source>
</evidence>
<evidence type="ECO:0000256" key="9">
    <source>
        <dbReference type="ARBA" id="ARBA00023015"/>
    </source>
</evidence>
<dbReference type="GO" id="GO:0008270">
    <property type="term" value="F:zinc ion binding"/>
    <property type="evidence" value="ECO:0007669"/>
    <property type="project" value="UniProtKB-KW"/>
</dbReference>
<dbReference type="OrthoDB" id="10032537at2759"/>
<gene>
    <name evidence="16" type="ORF">COCON_G00112460</name>
</gene>
<keyword evidence="10" id="KW-0238">DNA-binding</keyword>
<dbReference type="PROSITE" id="PS50157">
    <property type="entry name" value="ZINC_FINGER_C2H2_2"/>
    <property type="match status" value="1"/>
</dbReference>
<evidence type="ECO:0000259" key="15">
    <source>
        <dbReference type="PROSITE" id="PS50157"/>
    </source>
</evidence>
<comment type="subcellular location">
    <subcellularLocation>
        <location evidence="2">Nucleus</location>
    </subcellularLocation>
</comment>
<evidence type="ECO:0000256" key="14">
    <source>
        <dbReference type="SAM" id="MobiDB-lite"/>
    </source>
</evidence>
<keyword evidence="17" id="KW-1185">Reference proteome</keyword>
<dbReference type="Gene3D" id="3.30.160.60">
    <property type="entry name" value="Classic Zinc Finger"/>
    <property type="match status" value="2"/>
</dbReference>
<dbReference type="InterPro" id="IPR059074">
    <property type="entry name" value="zf-C2H2_Z280C_D"/>
</dbReference>
<evidence type="ECO:0000256" key="2">
    <source>
        <dbReference type="ARBA" id="ARBA00004123"/>
    </source>
</evidence>
<feature type="compositionally biased region" description="Basic and acidic residues" evidence="14">
    <location>
        <begin position="1025"/>
        <end position="1039"/>
    </location>
</feature>
<evidence type="ECO:0000256" key="10">
    <source>
        <dbReference type="ARBA" id="ARBA00023125"/>
    </source>
</evidence>
<dbReference type="SUPFAM" id="SSF57667">
    <property type="entry name" value="beta-beta-alpha zinc fingers"/>
    <property type="match status" value="1"/>
</dbReference>
<name>A0A9Q1DK13_CONCO</name>
<keyword evidence="9" id="KW-0805">Transcription regulation</keyword>
<reference evidence="16" key="1">
    <citation type="journal article" date="2023" name="Science">
        <title>Genome structures resolve the early diversification of teleost fishes.</title>
        <authorList>
            <person name="Parey E."/>
            <person name="Louis A."/>
            <person name="Montfort J."/>
            <person name="Bouchez O."/>
            <person name="Roques C."/>
            <person name="Iampietro C."/>
            <person name="Lluch J."/>
            <person name="Castinel A."/>
            <person name="Donnadieu C."/>
            <person name="Desvignes T."/>
            <person name="Floi Bucao C."/>
            <person name="Jouanno E."/>
            <person name="Wen M."/>
            <person name="Mejri S."/>
            <person name="Dirks R."/>
            <person name="Jansen H."/>
            <person name="Henkel C."/>
            <person name="Chen W.J."/>
            <person name="Zahm M."/>
            <person name="Cabau C."/>
            <person name="Klopp C."/>
            <person name="Thompson A.W."/>
            <person name="Robinson-Rechavi M."/>
            <person name="Braasch I."/>
            <person name="Lecointre G."/>
            <person name="Bobe J."/>
            <person name="Postlethwait J.H."/>
            <person name="Berthelot C."/>
            <person name="Roest Crollius H."/>
            <person name="Guiguen Y."/>
        </authorList>
    </citation>
    <scope>NUCLEOTIDE SEQUENCE</scope>
    <source>
        <strain evidence="16">Concon-B</strain>
    </source>
</reference>
<dbReference type="EMBL" id="JAFJMO010000007">
    <property type="protein sequence ID" value="KAJ8272387.1"/>
    <property type="molecule type" value="Genomic_DNA"/>
</dbReference>
<keyword evidence="5" id="KW-0677">Repeat</keyword>
<evidence type="ECO:0000256" key="11">
    <source>
        <dbReference type="ARBA" id="ARBA00023163"/>
    </source>
</evidence>
<comment type="function">
    <text evidence="1">May function as a transcription factor.</text>
</comment>
<keyword evidence="3" id="KW-1017">Isopeptide bond</keyword>
<evidence type="ECO:0000256" key="13">
    <source>
        <dbReference type="PROSITE-ProRule" id="PRU00042"/>
    </source>
</evidence>
<evidence type="ECO:0000256" key="3">
    <source>
        <dbReference type="ARBA" id="ARBA00022499"/>
    </source>
</evidence>
<feature type="compositionally biased region" description="Basic and acidic residues" evidence="14">
    <location>
        <begin position="877"/>
        <end position="895"/>
    </location>
</feature>
<feature type="region of interest" description="Disordered" evidence="14">
    <location>
        <begin position="86"/>
        <end position="112"/>
    </location>
</feature>
<keyword evidence="12" id="KW-0539">Nucleus</keyword>
<evidence type="ECO:0000256" key="12">
    <source>
        <dbReference type="ARBA" id="ARBA00023242"/>
    </source>
</evidence>
<dbReference type="PANTHER" id="PTHR24388">
    <property type="entry name" value="ZINC FINGER PROTEIN"/>
    <property type="match status" value="1"/>
</dbReference>
<feature type="compositionally biased region" description="Polar residues" evidence="14">
    <location>
        <begin position="993"/>
        <end position="1004"/>
    </location>
</feature>
<dbReference type="Pfam" id="PF25414">
    <property type="entry name" value="zf-C2H2_Z280C_D"/>
    <property type="match status" value="1"/>
</dbReference>
<dbReference type="InterPro" id="IPR050527">
    <property type="entry name" value="Snail/Krueppel_Znf"/>
</dbReference>
<keyword evidence="4" id="KW-0479">Metal-binding</keyword>
<dbReference type="InterPro" id="IPR057618">
    <property type="entry name" value="Znf_POGZ/Z280C-D-like"/>
</dbReference>
<dbReference type="InterPro" id="IPR013087">
    <property type="entry name" value="Znf_C2H2_type"/>
</dbReference>
<feature type="compositionally biased region" description="Polar residues" evidence="14">
    <location>
        <begin position="1055"/>
        <end position="1067"/>
    </location>
</feature>
<organism evidence="16 17">
    <name type="scientific">Conger conger</name>
    <name type="common">Conger eel</name>
    <name type="synonym">Muraena conger</name>
    <dbReference type="NCBI Taxonomy" id="82655"/>
    <lineage>
        <taxon>Eukaryota</taxon>
        <taxon>Metazoa</taxon>
        <taxon>Chordata</taxon>
        <taxon>Craniata</taxon>
        <taxon>Vertebrata</taxon>
        <taxon>Euteleostomi</taxon>
        <taxon>Actinopterygii</taxon>
        <taxon>Neopterygii</taxon>
        <taxon>Teleostei</taxon>
        <taxon>Anguilliformes</taxon>
        <taxon>Congridae</taxon>
        <taxon>Conger</taxon>
    </lineage>
</organism>
<keyword evidence="8" id="KW-0832">Ubl conjugation</keyword>
<keyword evidence="6 13" id="KW-0863">Zinc-finger</keyword>
<accession>A0A9Q1DK13</accession>
<feature type="compositionally biased region" description="Basic and acidic residues" evidence="14">
    <location>
        <begin position="975"/>
        <end position="992"/>
    </location>
</feature>
<dbReference type="InterPro" id="IPR036236">
    <property type="entry name" value="Znf_C2H2_sf"/>
</dbReference>
<dbReference type="GO" id="GO:0000978">
    <property type="term" value="F:RNA polymerase II cis-regulatory region sequence-specific DNA binding"/>
    <property type="evidence" value="ECO:0007669"/>
    <property type="project" value="TreeGrafter"/>
</dbReference>
<feature type="compositionally biased region" description="Low complexity" evidence="14">
    <location>
        <begin position="638"/>
        <end position="673"/>
    </location>
</feature>
<feature type="domain" description="C2H2-type" evidence="15">
    <location>
        <begin position="523"/>
        <end position="551"/>
    </location>
</feature>
<dbReference type="SMART" id="SM00355">
    <property type="entry name" value="ZnF_C2H2"/>
    <property type="match status" value="8"/>
</dbReference>
<dbReference type="FunFam" id="3.30.160.60:FF:000298">
    <property type="entry name" value="zinc finger protein 280D isoform X1"/>
    <property type="match status" value="1"/>
</dbReference>
<evidence type="ECO:0000256" key="4">
    <source>
        <dbReference type="ARBA" id="ARBA00022723"/>
    </source>
</evidence>